<dbReference type="STRING" id="1678841.TBC1_111874"/>
<dbReference type="GO" id="GO:0030246">
    <property type="term" value="F:carbohydrate binding"/>
    <property type="evidence" value="ECO:0007669"/>
    <property type="project" value="InterPro"/>
</dbReference>
<dbReference type="SUPFAM" id="SSF51126">
    <property type="entry name" value="Pectin lyase-like"/>
    <property type="match status" value="1"/>
</dbReference>
<dbReference type="EMBL" id="DF968182">
    <property type="protein sequence ID" value="GAP43716.1"/>
    <property type="molecule type" value="Genomic_DNA"/>
</dbReference>
<proteinExistence type="predicted"/>
<evidence type="ECO:0000256" key="1">
    <source>
        <dbReference type="SAM" id="SignalP"/>
    </source>
</evidence>
<name>A0A0S7C1V6_9BACT</name>
<dbReference type="Proteomes" id="UP000053091">
    <property type="component" value="Unassembled WGS sequence"/>
</dbReference>
<evidence type="ECO:0000259" key="2">
    <source>
        <dbReference type="Pfam" id="PF18962"/>
    </source>
</evidence>
<dbReference type="PATRIC" id="fig|1678841.3.peg.2093"/>
<feature type="chain" id="PRO_5006633512" evidence="1">
    <location>
        <begin position="19"/>
        <end position="807"/>
    </location>
</feature>
<organism evidence="3">
    <name type="scientific">Lentimicrobium saccharophilum</name>
    <dbReference type="NCBI Taxonomy" id="1678841"/>
    <lineage>
        <taxon>Bacteria</taxon>
        <taxon>Pseudomonadati</taxon>
        <taxon>Bacteroidota</taxon>
        <taxon>Bacteroidia</taxon>
        <taxon>Bacteroidales</taxon>
        <taxon>Lentimicrobiaceae</taxon>
        <taxon>Lentimicrobium</taxon>
    </lineage>
</organism>
<reference evidence="3" key="1">
    <citation type="journal article" date="2015" name="Genome Announc.">
        <title>Draft Genome Sequence of Bacteroidales Strain TBC1, a Novel Isolate from a Methanogenic Wastewater Treatment System.</title>
        <authorList>
            <person name="Tourlousse D.M."/>
            <person name="Matsuura N."/>
            <person name="Sun L."/>
            <person name="Toyonaga M."/>
            <person name="Kuroda K."/>
            <person name="Ohashi A."/>
            <person name="Cruz R."/>
            <person name="Yamaguchi T."/>
            <person name="Sekiguchi Y."/>
        </authorList>
    </citation>
    <scope>NUCLEOTIDE SEQUENCE [LARGE SCALE GENOMIC DNA]</scope>
    <source>
        <strain evidence="3">TBC1</strain>
    </source>
</reference>
<dbReference type="InterPro" id="IPR006626">
    <property type="entry name" value="PbH1"/>
</dbReference>
<dbReference type="SUPFAM" id="SSF49452">
    <property type="entry name" value="Starch-binding domain-like"/>
    <property type="match status" value="1"/>
</dbReference>
<protein>
    <submittedName>
        <fullName evidence="3">Protein containing Por secretion system C-terminal sorting domain</fullName>
    </submittedName>
</protein>
<dbReference type="InterPro" id="IPR013784">
    <property type="entry name" value="Carb-bd-like_fold"/>
</dbReference>
<dbReference type="NCBIfam" id="TIGR04183">
    <property type="entry name" value="Por_Secre_tail"/>
    <property type="match status" value="1"/>
</dbReference>
<dbReference type="SUPFAM" id="SSF49464">
    <property type="entry name" value="Carboxypeptidase regulatory domain-like"/>
    <property type="match status" value="2"/>
</dbReference>
<dbReference type="InterPro" id="IPR011050">
    <property type="entry name" value="Pectin_lyase_fold/virulence"/>
</dbReference>
<dbReference type="OrthoDB" id="1230183at2"/>
<accession>A0A0S7C1V6</accession>
<evidence type="ECO:0000313" key="3">
    <source>
        <dbReference type="EMBL" id="GAP43716.1"/>
    </source>
</evidence>
<dbReference type="AlphaFoldDB" id="A0A0S7C1V6"/>
<dbReference type="RefSeq" id="WP_062041297.1">
    <property type="nucleotide sequence ID" value="NZ_DF968182.1"/>
</dbReference>
<sequence length="807" mass="84905">MKKLFTLIFALATLLVQAQFSTPGTGVVWNLDSLVNNSAGVVTWNDDHYEITNTVTIAAADALNIFEDVTVVFHDLAGIESEGALTIDAPVKATFTAIDSTSTNKWRGFKLVAGHITHIRNAEFLFGGGIRSQTGIFTVEGSKFYKNFYKSGSTSGSYASSAAVDLSGYGEVINCSFILNQRGAVASGSNVGTKAIIRNNYMFGNTTENSNRPQINMGPAGEGDTTFIIGNTVIGNGSTNAGGIAYSSLLGVPGSVVIDSNTVDLNRYGITLTGSPISGAIRHNIITDNNIQNNPNLGGSGINLTASNSSADQDVIVTGNVISGNLWGITIIGYPRVNMGNADPANFNPGGNQFSNNGNGGVLYDLFNNGPVEQYAMFNQWGVATQDSASIEGVVNHVVDDPALGRVHFMPAYQFQTYFTVESESGEPLAGVEIAIDGLAESLVTDAQGGAFAMMTPGNYTYTAILEGYANNNGTFEVGTSATEVVIVMNLPRYLLSFYIYDESFAPVEGAFIDVDGNVLLTAANGTASIEVMNGMYPYTVSKEGYYPVNGEAVVQDSNSELAIQLNSTSVPTYTLSFLVTDPDATPLEAALIEIPGQQSLTTGADGTASVNLPDGDYTYTVSLEGYVSGSGSVTINGAAEEVVVVLEPVAPETWMLTFTVSAQAGVLEGVEININGTLLITSEEGVAQIELPDGVYPYTAAAPGFDFYEGSVTISGADVEEVIFMTTGLEISPVAGLRVYPNPVTDRLYIEGATLAEATLYALDGRQLMQQQLSGNAMDLGNLKSGTYLLRIVSGGNASVVVIVKE</sequence>
<keyword evidence="1" id="KW-0732">Signal</keyword>
<dbReference type="SMART" id="SM00710">
    <property type="entry name" value="PbH1"/>
    <property type="match status" value="6"/>
</dbReference>
<dbReference type="InterPro" id="IPR026444">
    <property type="entry name" value="Secre_tail"/>
</dbReference>
<dbReference type="Pfam" id="PF18962">
    <property type="entry name" value="Por_Secre_tail"/>
    <property type="match status" value="1"/>
</dbReference>
<dbReference type="Gene3D" id="2.60.40.1120">
    <property type="entry name" value="Carboxypeptidase-like, regulatory domain"/>
    <property type="match status" value="3"/>
</dbReference>
<dbReference type="InterPro" id="IPR008969">
    <property type="entry name" value="CarboxyPept-like_regulatory"/>
</dbReference>
<feature type="signal peptide" evidence="1">
    <location>
        <begin position="1"/>
        <end position="18"/>
    </location>
</feature>
<gene>
    <name evidence="3" type="ORF">TBC1_111874</name>
</gene>
<evidence type="ECO:0000313" key="4">
    <source>
        <dbReference type="Proteomes" id="UP000053091"/>
    </source>
</evidence>
<feature type="domain" description="Secretion system C-terminal sorting" evidence="2">
    <location>
        <begin position="740"/>
        <end position="800"/>
    </location>
</feature>
<keyword evidence="4" id="KW-1185">Reference proteome</keyword>